<dbReference type="RefSeq" id="WP_154280784.1">
    <property type="nucleotide sequence ID" value="NZ_JBHUJQ010000001.1"/>
</dbReference>
<reference evidence="2 3" key="1">
    <citation type="submission" date="2019-11" db="EMBL/GenBank/DDBJ databases">
        <title>Pedobacter petrophilus genome.</title>
        <authorList>
            <person name="Feldbauer M.J."/>
            <person name="Newman J.D."/>
        </authorList>
    </citation>
    <scope>NUCLEOTIDE SEQUENCE [LARGE SCALE GENOMIC DNA]</scope>
    <source>
        <strain evidence="2 3">LMG 29686</strain>
    </source>
</reference>
<comment type="caution">
    <text evidence="2">The sequence shown here is derived from an EMBL/GenBank/DDBJ whole genome shotgun (WGS) entry which is preliminary data.</text>
</comment>
<name>A0A7K0G0N1_9SPHI</name>
<organism evidence="2 3">
    <name type="scientific">Pedobacter petrophilus</name>
    <dbReference type="NCBI Taxonomy" id="1908241"/>
    <lineage>
        <taxon>Bacteria</taxon>
        <taxon>Pseudomonadati</taxon>
        <taxon>Bacteroidota</taxon>
        <taxon>Sphingobacteriia</taxon>
        <taxon>Sphingobacteriales</taxon>
        <taxon>Sphingobacteriaceae</taxon>
        <taxon>Pedobacter</taxon>
    </lineage>
</organism>
<keyword evidence="1" id="KW-0732">Signal</keyword>
<dbReference type="Proteomes" id="UP000487757">
    <property type="component" value="Unassembled WGS sequence"/>
</dbReference>
<proteinExistence type="predicted"/>
<evidence type="ECO:0000256" key="1">
    <source>
        <dbReference type="SAM" id="SignalP"/>
    </source>
</evidence>
<protein>
    <submittedName>
        <fullName evidence="2">Uncharacterized protein</fullName>
    </submittedName>
</protein>
<feature type="signal peptide" evidence="1">
    <location>
        <begin position="1"/>
        <end position="20"/>
    </location>
</feature>
<keyword evidence="3" id="KW-1185">Reference proteome</keyword>
<sequence>MKFKFIFYLLLIFVSAEAFAQNKSIYEKAVDSFIQTGQQEKIIPYLQTELKK</sequence>
<evidence type="ECO:0000313" key="3">
    <source>
        <dbReference type="Proteomes" id="UP000487757"/>
    </source>
</evidence>
<gene>
    <name evidence="2" type="ORF">GJU39_10625</name>
</gene>
<dbReference type="AlphaFoldDB" id="A0A7K0G0N1"/>
<evidence type="ECO:0000313" key="2">
    <source>
        <dbReference type="EMBL" id="MRX76546.1"/>
    </source>
</evidence>
<feature type="chain" id="PRO_5029876193" evidence="1">
    <location>
        <begin position="21"/>
        <end position="52"/>
    </location>
</feature>
<dbReference type="EMBL" id="WKKH01000013">
    <property type="protein sequence ID" value="MRX76546.1"/>
    <property type="molecule type" value="Genomic_DNA"/>
</dbReference>
<accession>A0A7K0G0N1</accession>